<evidence type="ECO:0008006" key="3">
    <source>
        <dbReference type="Google" id="ProtNLM"/>
    </source>
</evidence>
<dbReference type="InterPro" id="IPR036412">
    <property type="entry name" value="HAD-like_sf"/>
</dbReference>
<accession>A0A511XMI6</accession>
<dbReference type="RefSeq" id="WP_146890106.1">
    <property type="nucleotide sequence ID" value="NZ_BJYG01000035.1"/>
</dbReference>
<gene>
    <name evidence="1" type="ORF">AOE01nite_23860</name>
</gene>
<sequence length="694" mass="76784">MISYEKIRRAILEEWIMNDDWLARFRSGLDGIDVVSMDVFDTALTRIVEAPVDVFAATEEILTQKYGSLFSGYAVRREVAEEKAREIAGRTNRSEVCFPEIISALILAHPDYKTFENHLIGTELAVEQAMCFAVPEIMEAVRICDERGIRVIFVSDMYLSGEEIRSLLTSAGYAGAYSLLVSSETDGTKANGRQWPVVRELCGSRVRILHVGDNEWSDVIMPRQAGLKALPFYRVRSDLRRGGPLTPAVLPVSCIRRAAMLREFSGTGSVHPASQMMSISGASWGTVVAGSFVRWLAQRAEKLGLKHLFFCARDSWLFYQLWQKLDLDTKTGIKSSYLHVSRCSVNYGAVAVTCRPDHLSDQALSLLGHVTHPETVWSLLKRSNLQELLPLVADLISLFGSLDADVSPGSGSAKFQNCLQSHSEIVYGHLRQILTATLCYFRQEGLHEGRAGIVDIGWHASMQAAAGDILRDGGHSPMLFGLYAGLRQGAQANRARAGWIEGAFSNDYMRAERLYGLSNAVAILENAFSSPEGVTLGYEWRTGAMWPVLGERSSPDSQYHDLIAPFQEMALYEIGHIFAGTHPSGLTEEDLTPEAGNAAIGRLALSPTPQELAVLGQLHHAPDLAHHHVAPMVPELEPDMAIGEHLNLEQCEWAVGSALAALRRCGDPIKREHMAHDFRKQCGYYDARTLRQFT</sequence>
<dbReference type="EMBL" id="BJYG01000035">
    <property type="protein sequence ID" value="GEN64162.1"/>
    <property type="molecule type" value="Genomic_DNA"/>
</dbReference>
<dbReference type="OrthoDB" id="7215643at2"/>
<dbReference type="InterPro" id="IPR023214">
    <property type="entry name" value="HAD_sf"/>
</dbReference>
<protein>
    <recommendedName>
        <fullName evidence="3">Hydrolase</fullName>
    </recommendedName>
</protein>
<name>A0A511XMI6_9PROT</name>
<dbReference type="Gene3D" id="1.10.150.400">
    <property type="match status" value="1"/>
</dbReference>
<evidence type="ECO:0000313" key="2">
    <source>
        <dbReference type="Proteomes" id="UP000321746"/>
    </source>
</evidence>
<dbReference type="CDD" id="cd01427">
    <property type="entry name" value="HAD_like"/>
    <property type="match status" value="1"/>
</dbReference>
<dbReference type="SUPFAM" id="SSF56784">
    <property type="entry name" value="HAD-like"/>
    <property type="match status" value="1"/>
</dbReference>
<reference evidence="1 2" key="1">
    <citation type="submission" date="2019-07" db="EMBL/GenBank/DDBJ databases">
        <title>Whole genome shotgun sequence of Acetobacter oeni NBRC 105207.</title>
        <authorList>
            <person name="Hosoyama A."/>
            <person name="Uohara A."/>
            <person name="Ohji S."/>
            <person name="Ichikawa N."/>
        </authorList>
    </citation>
    <scope>NUCLEOTIDE SEQUENCE [LARGE SCALE GENOMIC DNA]</scope>
    <source>
        <strain evidence="1 2">NBRC 105207</strain>
    </source>
</reference>
<evidence type="ECO:0000313" key="1">
    <source>
        <dbReference type="EMBL" id="GEN64162.1"/>
    </source>
</evidence>
<keyword evidence="2" id="KW-1185">Reference proteome</keyword>
<dbReference type="AlphaFoldDB" id="A0A511XMI6"/>
<organism evidence="1 2">
    <name type="scientific">Acetobacter oeni</name>
    <dbReference type="NCBI Taxonomy" id="304077"/>
    <lineage>
        <taxon>Bacteria</taxon>
        <taxon>Pseudomonadati</taxon>
        <taxon>Pseudomonadota</taxon>
        <taxon>Alphaproteobacteria</taxon>
        <taxon>Acetobacterales</taxon>
        <taxon>Acetobacteraceae</taxon>
        <taxon>Acetobacter</taxon>
    </lineage>
</organism>
<dbReference type="Gene3D" id="3.40.50.1000">
    <property type="entry name" value="HAD superfamily/HAD-like"/>
    <property type="match status" value="1"/>
</dbReference>
<dbReference type="Proteomes" id="UP000321746">
    <property type="component" value="Unassembled WGS sequence"/>
</dbReference>
<proteinExistence type="predicted"/>
<comment type="caution">
    <text evidence="1">The sequence shown here is derived from an EMBL/GenBank/DDBJ whole genome shotgun (WGS) entry which is preliminary data.</text>
</comment>